<keyword evidence="3" id="KW-0378">Hydrolase</keyword>
<evidence type="ECO:0000256" key="4">
    <source>
        <dbReference type="ARBA" id="ARBA00022833"/>
    </source>
</evidence>
<name>A0A0K9YLU2_9BACL</name>
<dbReference type="GO" id="GO:0008235">
    <property type="term" value="F:metalloexopeptidase activity"/>
    <property type="evidence" value="ECO:0007669"/>
    <property type="project" value="TreeGrafter"/>
</dbReference>
<dbReference type="GO" id="GO:0008270">
    <property type="term" value="F:zinc ion binding"/>
    <property type="evidence" value="ECO:0007669"/>
    <property type="project" value="TreeGrafter"/>
</dbReference>
<dbReference type="CDD" id="cd08070">
    <property type="entry name" value="MPN_like"/>
    <property type="match status" value="1"/>
</dbReference>
<dbReference type="EMBL" id="LGIQ01000011">
    <property type="protein sequence ID" value="KNB69631.1"/>
    <property type="molecule type" value="Genomic_DNA"/>
</dbReference>
<keyword evidence="1" id="KW-0645">Protease</keyword>
<dbReference type="InterPro" id="IPR051929">
    <property type="entry name" value="VirAsm_ModProt"/>
</dbReference>
<dbReference type="InterPro" id="IPR028090">
    <property type="entry name" value="JAB_dom_prok"/>
</dbReference>
<dbReference type="STRING" id="54915.ADS79_27630"/>
<evidence type="ECO:0000313" key="9">
    <source>
        <dbReference type="Proteomes" id="UP000036834"/>
    </source>
</evidence>
<accession>A0A0K9YLU2</accession>
<reference evidence="9" key="1">
    <citation type="submission" date="2015-07" db="EMBL/GenBank/DDBJ databases">
        <title>Genome sequencing project for genomic taxonomy and phylogenomics of Bacillus-like bacteria.</title>
        <authorList>
            <person name="Liu B."/>
            <person name="Wang J."/>
            <person name="Zhu Y."/>
            <person name="Liu G."/>
            <person name="Chen Q."/>
            <person name="Chen Z."/>
            <person name="Lan J."/>
            <person name="Che J."/>
            <person name="Ge C."/>
            <person name="Shi H."/>
            <person name="Pan Z."/>
            <person name="Liu X."/>
        </authorList>
    </citation>
    <scope>NUCLEOTIDE SEQUENCE [LARGE SCALE GENOMIC DNA]</scope>
    <source>
        <strain evidence="9">DSM 9887</strain>
    </source>
</reference>
<dbReference type="PANTHER" id="PTHR34858:SF1">
    <property type="entry name" value="CYSO-CYSTEINE PEPTIDASE"/>
    <property type="match status" value="1"/>
</dbReference>
<dbReference type="Proteomes" id="UP000036834">
    <property type="component" value="Unassembled WGS sequence"/>
</dbReference>
<dbReference type="PATRIC" id="fig|54915.3.peg.4714"/>
<dbReference type="OrthoDB" id="9802958at2"/>
<dbReference type="Gene3D" id="3.40.140.10">
    <property type="entry name" value="Cytidine Deaminase, domain 2"/>
    <property type="match status" value="1"/>
</dbReference>
<dbReference type="SUPFAM" id="SSF102712">
    <property type="entry name" value="JAB1/MPN domain"/>
    <property type="match status" value="1"/>
</dbReference>
<dbReference type="GO" id="GO:0006508">
    <property type="term" value="P:proteolysis"/>
    <property type="evidence" value="ECO:0007669"/>
    <property type="project" value="UniProtKB-KW"/>
</dbReference>
<dbReference type="PANTHER" id="PTHR34858">
    <property type="entry name" value="CYSO-CYSTEINE PEPTIDASE"/>
    <property type="match status" value="1"/>
</dbReference>
<proteinExistence type="predicted"/>
<evidence type="ECO:0000313" key="8">
    <source>
        <dbReference type="EMBL" id="KNB69631.1"/>
    </source>
</evidence>
<organism evidence="8 9">
    <name type="scientific">Brevibacillus reuszeri</name>
    <dbReference type="NCBI Taxonomy" id="54915"/>
    <lineage>
        <taxon>Bacteria</taxon>
        <taxon>Bacillati</taxon>
        <taxon>Bacillota</taxon>
        <taxon>Bacilli</taxon>
        <taxon>Bacillales</taxon>
        <taxon>Paenibacillaceae</taxon>
        <taxon>Brevibacillus</taxon>
    </lineage>
</organism>
<protein>
    <submittedName>
        <fullName evidence="8">Peptidase</fullName>
    </submittedName>
</protein>
<dbReference type="Pfam" id="PF14464">
    <property type="entry name" value="Prok-JAB"/>
    <property type="match status" value="1"/>
</dbReference>
<comment type="caution">
    <text evidence="8">The sequence shown here is derived from an EMBL/GenBank/DDBJ whole genome shotgun (WGS) entry which is preliminary data.</text>
</comment>
<reference evidence="7 10" key="3">
    <citation type="submission" date="2019-06" db="EMBL/GenBank/DDBJ databases">
        <title>Whole genome shotgun sequence of Brevibacillus reuszeri NBRC 15719.</title>
        <authorList>
            <person name="Hosoyama A."/>
            <person name="Uohara A."/>
            <person name="Ohji S."/>
            <person name="Ichikawa N."/>
        </authorList>
    </citation>
    <scope>NUCLEOTIDE SEQUENCE [LARGE SCALE GENOMIC DNA]</scope>
    <source>
        <strain evidence="7 10">NBRC 15719</strain>
    </source>
</reference>
<feature type="domain" description="JAB" evidence="6">
    <location>
        <begin position="21"/>
        <end position="123"/>
    </location>
</feature>
<keyword evidence="4" id="KW-0862">Zinc</keyword>
<dbReference type="AlphaFoldDB" id="A0A0K9YLU2"/>
<reference evidence="8" key="2">
    <citation type="submission" date="2015-07" db="EMBL/GenBank/DDBJ databases">
        <title>MeaNS - Measles Nucleotide Surveillance Program.</title>
        <authorList>
            <person name="Tran T."/>
            <person name="Druce J."/>
        </authorList>
    </citation>
    <scope>NUCLEOTIDE SEQUENCE</scope>
    <source>
        <strain evidence="8">DSM 9887</strain>
    </source>
</reference>
<evidence type="ECO:0000313" key="10">
    <source>
        <dbReference type="Proteomes" id="UP000319578"/>
    </source>
</evidence>
<evidence type="ECO:0000256" key="5">
    <source>
        <dbReference type="ARBA" id="ARBA00023049"/>
    </source>
</evidence>
<evidence type="ECO:0000256" key="1">
    <source>
        <dbReference type="ARBA" id="ARBA00022670"/>
    </source>
</evidence>
<keyword evidence="5" id="KW-0482">Metalloprotease</keyword>
<keyword evidence="2" id="KW-0479">Metal-binding</keyword>
<sequence length="149" mass="16961">MLPDWMGEPFASKDNKLLLSRKVAKRLLHEAQEAFPYEYSALLTGCESAVTDYISMPHSFDKHAFAWDGATFFQALNTIQKSKVQWLGVLHSHPHSPPLPSASDHKGWHYPMLSYWIIGLASEEPVLKLYQWKNGTFVARDYAIIDDPA</sequence>
<gene>
    <name evidence="8" type="ORF">ADS79_27630</name>
    <name evidence="7" type="ORF">BRE01_50450</name>
</gene>
<evidence type="ECO:0000256" key="3">
    <source>
        <dbReference type="ARBA" id="ARBA00022801"/>
    </source>
</evidence>
<evidence type="ECO:0000313" key="7">
    <source>
        <dbReference type="EMBL" id="GED71343.1"/>
    </source>
</evidence>
<keyword evidence="10" id="KW-1185">Reference proteome</keyword>
<dbReference type="RefSeq" id="WP_049741658.1">
    <property type="nucleotide sequence ID" value="NZ_BJON01000020.1"/>
</dbReference>
<evidence type="ECO:0000259" key="6">
    <source>
        <dbReference type="Pfam" id="PF14464"/>
    </source>
</evidence>
<evidence type="ECO:0000256" key="2">
    <source>
        <dbReference type="ARBA" id="ARBA00022723"/>
    </source>
</evidence>
<dbReference type="EMBL" id="BJON01000020">
    <property type="protein sequence ID" value="GED71343.1"/>
    <property type="molecule type" value="Genomic_DNA"/>
</dbReference>
<dbReference type="Proteomes" id="UP000319578">
    <property type="component" value="Unassembled WGS sequence"/>
</dbReference>